<dbReference type="GO" id="GO:0002151">
    <property type="term" value="F:G-quadruplex RNA binding"/>
    <property type="evidence" value="ECO:0007669"/>
    <property type="project" value="TreeGrafter"/>
</dbReference>
<feature type="region of interest" description="Disordered" evidence="7">
    <location>
        <begin position="1"/>
        <end position="28"/>
    </location>
</feature>
<evidence type="ECO:0000313" key="11">
    <source>
        <dbReference type="RefSeq" id="XP_017032945.1"/>
    </source>
</evidence>
<dbReference type="InterPro" id="IPR007502">
    <property type="entry name" value="Helicase-assoc_dom"/>
</dbReference>
<dbReference type="FunFam" id="1.20.120.1080:FF:000002">
    <property type="entry name" value="Putative ATP-dependent RNA helicase DHX36"/>
    <property type="match status" value="1"/>
</dbReference>
<evidence type="ECO:0000256" key="4">
    <source>
        <dbReference type="ARBA" id="ARBA00022806"/>
    </source>
</evidence>
<dbReference type="OMA" id="WLQSDKH"/>
<dbReference type="InterPro" id="IPR011709">
    <property type="entry name" value="DEAD-box_helicase_OB_fold"/>
</dbReference>
<keyword evidence="2" id="KW-0547">Nucleotide-binding</keyword>
<keyword evidence="5" id="KW-0067">ATP-binding</keyword>
<evidence type="ECO:0000256" key="1">
    <source>
        <dbReference type="ARBA" id="ARBA00012552"/>
    </source>
</evidence>
<dbReference type="SUPFAM" id="SSF52540">
    <property type="entry name" value="P-loop containing nucleoside triphosphate hydrolases"/>
    <property type="match status" value="1"/>
</dbReference>
<dbReference type="InterPro" id="IPR002464">
    <property type="entry name" value="DNA/RNA_helicase_DEAH_CS"/>
</dbReference>
<evidence type="ECO:0000256" key="7">
    <source>
        <dbReference type="SAM" id="MobiDB-lite"/>
    </source>
</evidence>
<dbReference type="SMART" id="SM00490">
    <property type="entry name" value="HELICc"/>
    <property type="match status" value="1"/>
</dbReference>
<dbReference type="InterPro" id="IPR027417">
    <property type="entry name" value="P-loop_NTPase"/>
</dbReference>
<dbReference type="GO" id="GO:0003678">
    <property type="term" value="F:DNA helicase activity"/>
    <property type="evidence" value="ECO:0007669"/>
    <property type="project" value="TreeGrafter"/>
</dbReference>
<accession>A0A6P4IWJ7</accession>
<dbReference type="GO" id="GO:0005634">
    <property type="term" value="C:nucleus"/>
    <property type="evidence" value="ECO:0007669"/>
    <property type="project" value="TreeGrafter"/>
</dbReference>
<dbReference type="PROSITE" id="PS00690">
    <property type="entry name" value="DEAH_ATP_HELICASE"/>
    <property type="match status" value="1"/>
</dbReference>
<dbReference type="Gene3D" id="1.20.120.1080">
    <property type="match status" value="1"/>
</dbReference>
<evidence type="ECO:0000256" key="2">
    <source>
        <dbReference type="ARBA" id="ARBA00022741"/>
    </source>
</evidence>
<dbReference type="PANTHER" id="PTHR18934:SF237">
    <property type="entry name" value="ATP-DEPENDENT DNA_RNA HELICASE DHX36"/>
    <property type="match status" value="1"/>
</dbReference>
<protein>
    <recommendedName>
        <fullName evidence="1">RNA helicase</fullName>
        <ecNumber evidence="1">3.6.4.13</ecNumber>
    </recommendedName>
</protein>
<keyword evidence="3" id="KW-0378">Hydrolase</keyword>
<feature type="domain" description="Helicase ATP-binding" evidence="8">
    <location>
        <begin position="160"/>
        <end position="328"/>
    </location>
</feature>
<dbReference type="GO" id="GO:0003724">
    <property type="term" value="F:RNA helicase activity"/>
    <property type="evidence" value="ECO:0007669"/>
    <property type="project" value="UniProtKB-EC"/>
</dbReference>
<name>A0A6P4IWJ7_DROKI</name>
<gene>
    <name evidence="11" type="primary">Rhau</name>
</gene>
<evidence type="ECO:0000256" key="3">
    <source>
        <dbReference type="ARBA" id="ARBA00022801"/>
    </source>
</evidence>
<dbReference type="PROSITE" id="PS51194">
    <property type="entry name" value="HELICASE_CTER"/>
    <property type="match status" value="1"/>
</dbReference>
<dbReference type="FunFam" id="3.40.50.300:FF:001627">
    <property type="entry name" value="Nuclear DNA helicase II"/>
    <property type="match status" value="1"/>
</dbReference>
<dbReference type="OrthoDB" id="5600252at2759"/>
<dbReference type="GO" id="GO:0005524">
    <property type="term" value="F:ATP binding"/>
    <property type="evidence" value="ECO:0007669"/>
    <property type="project" value="UniProtKB-KW"/>
</dbReference>
<dbReference type="CDD" id="cd18791">
    <property type="entry name" value="SF2_C_RHA"/>
    <property type="match status" value="1"/>
</dbReference>
<dbReference type="GO" id="GO:0016787">
    <property type="term" value="F:hydrolase activity"/>
    <property type="evidence" value="ECO:0007669"/>
    <property type="project" value="UniProtKB-KW"/>
</dbReference>
<dbReference type="Pfam" id="PF21010">
    <property type="entry name" value="HA2_C"/>
    <property type="match status" value="1"/>
</dbReference>
<keyword evidence="10" id="KW-1185">Reference proteome</keyword>
<dbReference type="Gene3D" id="3.40.50.300">
    <property type="entry name" value="P-loop containing nucleotide triphosphate hydrolases"/>
    <property type="match status" value="2"/>
</dbReference>
<feature type="domain" description="Helicase C-terminal" evidence="9">
    <location>
        <begin position="405"/>
        <end position="582"/>
    </location>
</feature>
<sequence length="939" mass="107577">MQRDKGSSGFNARKGNRPPGLRGKEIGLYYRNLTRQRKKERGEDENPIEPKIHLGCKVSVPSGVLERVKEYMEEYNQTPAKENSDVDGQFKRQFRYLLSVNFEEFVAETKEENEDVSYTNPKLDEMLRQELEQRQQEDAARKRLQARQKLPTMRYANDIVQAVKDNQVILVVGSTGCGKTTQVPQILLDDAISRGCGSECRIICTQPRRISAITIAEWVSYERCESLGSSVGYQIRLESRKPRDRASITYCTTGVLLQQLQSDPLMHNLSVLILDEIHERSVETDLLMGLLKVILPHRPELKVILMSATVREQDFCDYFGNCPMFRIEGVMFPVRMLYLEDVLAVTNYEFGNSHDRRPKRCRPEQKMQHQAMIEPYLRRIRNSYDSRVLEKLRLPESEGCEDLDFIAHLVYYICENEPEGAILVFLPGYDKISQLYNLLQSPQSPKGQRWRDNLVVFPLHSLMQSTEQKAVFRHPPSGKRKVIISTMIAETSVTIDDVVYVINSGRTKSTNYDIETNIQTLEEVWVTKANTQQRKGRAGRVRPGICYNLFSRAREDLMEEIPTPEILRSKLESIILILKLLHIDDPYRFLQTLINAPNPEAIRIGVNLLMRIEALDSAGILTPLGMHLAKLPIDPQMGKMILMSALFCCLDPVTSAAAALSFKSPFYAPLGKESRVDEIKRKMARNMRSDHLLVHNTIQAYRESRHMHAERDFCYKNFLSSTTLNQLEGMKNQFSELLYNYKFLTSSNCKDSASNTNSSKIPLLRAIIGAGLYPNMAHLRKSRQIRNRVRAIHTMATDDGRRVNFHPSSVNSGESGFDSSYFVYYQRQKSSNLYLLDSTMVFPMALIIFGDGVEAGVTQNTPYLCVAKTYYFKCNPETADVVLELRRHLGKLLLKKAMYPAPIEENGYERQLIKAIELLLSLDERLGEDYISSDEIDDI</sequence>
<dbReference type="EC" id="3.6.4.13" evidence="1"/>
<reference evidence="10" key="1">
    <citation type="submission" date="2025-05" db="UniProtKB">
        <authorList>
            <consortium name="RefSeq"/>
        </authorList>
    </citation>
    <scope>NUCLEOTIDE SEQUENCE [LARGE SCALE GENOMIC DNA]</scope>
    <source>
        <strain evidence="10">14028-0561.14</strain>
    </source>
</reference>
<evidence type="ECO:0000259" key="9">
    <source>
        <dbReference type="PROSITE" id="PS51194"/>
    </source>
</evidence>
<evidence type="ECO:0000256" key="5">
    <source>
        <dbReference type="ARBA" id="ARBA00022840"/>
    </source>
</evidence>
<dbReference type="SMART" id="SM00847">
    <property type="entry name" value="HA2"/>
    <property type="match status" value="1"/>
</dbReference>
<dbReference type="SMART" id="SM00487">
    <property type="entry name" value="DEXDc"/>
    <property type="match status" value="1"/>
</dbReference>
<dbReference type="PANTHER" id="PTHR18934">
    <property type="entry name" value="ATP-DEPENDENT RNA HELICASE"/>
    <property type="match status" value="1"/>
</dbReference>
<keyword evidence="4 11" id="KW-0347">Helicase</keyword>
<dbReference type="InterPro" id="IPR048333">
    <property type="entry name" value="HA2_WH"/>
</dbReference>
<dbReference type="Pfam" id="PF00271">
    <property type="entry name" value="Helicase_C"/>
    <property type="match status" value="1"/>
</dbReference>
<evidence type="ECO:0000313" key="10">
    <source>
        <dbReference type="Proteomes" id="UP001652661"/>
    </source>
</evidence>
<dbReference type="AlphaFoldDB" id="A0A6P4IWJ7"/>
<proteinExistence type="predicted"/>
<dbReference type="Pfam" id="PF07717">
    <property type="entry name" value="OB_NTP_bind"/>
    <property type="match status" value="1"/>
</dbReference>
<dbReference type="Pfam" id="PF04408">
    <property type="entry name" value="WHD_HA2"/>
    <property type="match status" value="1"/>
</dbReference>
<evidence type="ECO:0000256" key="6">
    <source>
        <dbReference type="ARBA" id="ARBA00022884"/>
    </source>
</evidence>
<keyword evidence="6" id="KW-0694">RNA-binding</keyword>
<dbReference type="RefSeq" id="XP_017032945.1">
    <property type="nucleotide sequence ID" value="XM_017177456.3"/>
</dbReference>
<dbReference type="InterPro" id="IPR011545">
    <property type="entry name" value="DEAD/DEAH_box_helicase_dom"/>
</dbReference>
<dbReference type="PROSITE" id="PS50007">
    <property type="entry name" value="PIPLC_X_DOMAIN"/>
    <property type="match status" value="1"/>
</dbReference>
<evidence type="ECO:0000259" key="8">
    <source>
        <dbReference type="PROSITE" id="PS51192"/>
    </source>
</evidence>
<organism evidence="10 11">
    <name type="scientific">Drosophila kikkawai</name>
    <name type="common">Fruit fly</name>
    <dbReference type="NCBI Taxonomy" id="30033"/>
    <lineage>
        <taxon>Eukaryota</taxon>
        <taxon>Metazoa</taxon>
        <taxon>Ecdysozoa</taxon>
        <taxon>Arthropoda</taxon>
        <taxon>Hexapoda</taxon>
        <taxon>Insecta</taxon>
        <taxon>Pterygota</taxon>
        <taxon>Neoptera</taxon>
        <taxon>Endopterygota</taxon>
        <taxon>Diptera</taxon>
        <taxon>Brachycera</taxon>
        <taxon>Muscomorpha</taxon>
        <taxon>Ephydroidea</taxon>
        <taxon>Drosophilidae</taxon>
        <taxon>Drosophila</taxon>
        <taxon>Sophophora</taxon>
    </lineage>
</organism>
<dbReference type="InterPro" id="IPR014001">
    <property type="entry name" value="Helicase_ATP-bd"/>
</dbReference>
<dbReference type="GO" id="GO:0051880">
    <property type="term" value="F:G-quadruplex DNA binding"/>
    <property type="evidence" value="ECO:0007669"/>
    <property type="project" value="TreeGrafter"/>
</dbReference>
<dbReference type="InterPro" id="IPR001650">
    <property type="entry name" value="Helicase_C-like"/>
</dbReference>
<reference evidence="11" key="2">
    <citation type="submission" date="2025-08" db="UniProtKB">
        <authorList>
            <consortium name="RefSeq"/>
        </authorList>
    </citation>
    <scope>IDENTIFICATION</scope>
    <source>
        <strain evidence="11">14028-0561.14</strain>
        <tissue evidence="11">Whole fly</tissue>
    </source>
</reference>
<dbReference type="GO" id="GO:0005737">
    <property type="term" value="C:cytoplasm"/>
    <property type="evidence" value="ECO:0007669"/>
    <property type="project" value="TreeGrafter"/>
</dbReference>
<dbReference type="PROSITE" id="PS51192">
    <property type="entry name" value="HELICASE_ATP_BIND_1"/>
    <property type="match status" value="1"/>
</dbReference>
<dbReference type="Proteomes" id="UP001652661">
    <property type="component" value="Chromosome 2L"/>
</dbReference>
<dbReference type="FunFam" id="3.40.50.300:FF:001528">
    <property type="entry name" value="ATP-dependent RNA helicase YTHDC2"/>
    <property type="match status" value="1"/>
</dbReference>
<dbReference type="Pfam" id="PF00270">
    <property type="entry name" value="DEAD"/>
    <property type="match status" value="1"/>
</dbReference>